<accession>A0AA36MAK9</accession>
<feature type="domain" description="Methyltransferase FkbM" evidence="1">
    <location>
        <begin position="129"/>
        <end position="274"/>
    </location>
</feature>
<keyword evidence="3" id="KW-1185">Reference proteome</keyword>
<dbReference type="AlphaFoldDB" id="A0AA36MAK9"/>
<comment type="caution">
    <text evidence="2">The sequence shown here is derived from an EMBL/GenBank/DDBJ whole genome shotgun (WGS) entry which is preliminary data.</text>
</comment>
<proteinExistence type="predicted"/>
<gene>
    <name evidence="2" type="ORF">CYNAS_LOCUS15528</name>
</gene>
<protein>
    <recommendedName>
        <fullName evidence="1">Methyltransferase FkbM domain-containing protein</fullName>
    </recommendedName>
</protein>
<dbReference type="PANTHER" id="PTHR22989">
    <property type="entry name" value="UNCHARACTERIZED DUF13 C.ELEGANS"/>
    <property type="match status" value="1"/>
</dbReference>
<dbReference type="EMBL" id="CATQJL010000305">
    <property type="protein sequence ID" value="CAJ0603545.1"/>
    <property type="molecule type" value="Genomic_DNA"/>
</dbReference>
<name>A0AA36MAK9_CYLNA</name>
<organism evidence="2 3">
    <name type="scientific">Cylicocyclus nassatus</name>
    <name type="common">Nematode worm</name>
    <dbReference type="NCBI Taxonomy" id="53992"/>
    <lineage>
        <taxon>Eukaryota</taxon>
        <taxon>Metazoa</taxon>
        <taxon>Ecdysozoa</taxon>
        <taxon>Nematoda</taxon>
        <taxon>Chromadorea</taxon>
        <taxon>Rhabditida</taxon>
        <taxon>Rhabditina</taxon>
        <taxon>Rhabditomorpha</taxon>
        <taxon>Strongyloidea</taxon>
        <taxon>Strongylidae</taxon>
        <taxon>Cylicocyclus</taxon>
    </lineage>
</organism>
<evidence type="ECO:0000313" key="3">
    <source>
        <dbReference type="Proteomes" id="UP001176961"/>
    </source>
</evidence>
<dbReference type="PANTHER" id="PTHR22989:SF10">
    <property type="entry name" value="METHYLTRANSFERASE FKBM DOMAIN-CONTAINING PROTEIN"/>
    <property type="match status" value="1"/>
</dbReference>
<reference evidence="2" key="1">
    <citation type="submission" date="2023-07" db="EMBL/GenBank/DDBJ databases">
        <authorList>
            <consortium name="CYATHOMIX"/>
        </authorList>
    </citation>
    <scope>NUCLEOTIDE SEQUENCE</scope>
    <source>
        <strain evidence="2">N/A</strain>
    </source>
</reference>
<dbReference type="Pfam" id="PF05050">
    <property type="entry name" value="Methyltransf_21"/>
    <property type="match status" value="1"/>
</dbReference>
<sequence>MPESLTEVLLDNKDLPSETVHVISIAHEERETSYESDTLTSCCPPHMVYIAVIIYAVLASTTTRGDVSYIFERNAKCLQSRTESMEVKELWSKIPMIINQCSERRFLRIRGYRNLDETKIHVMPSEVAFLSEYACSIVSLGVGRDVAAETKMKKDMPLCSFYGADPIREPNQEMFEQVGEFFHIAVGGKNGTSQATVLEPDTGNYRVRRVRHVDIATFLRSFIQKQIIDQLMIDIEWDEYAVLPFLLKSGDIENANVVICQINIEIHNPNYAQKSIFFSTFSSKIWKKLDTCH</sequence>
<evidence type="ECO:0000313" key="2">
    <source>
        <dbReference type="EMBL" id="CAJ0603545.1"/>
    </source>
</evidence>
<dbReference type="Proteomes" id="UP001176961">
    <property type="component" value="Unassembled WGS sequence"/>
</dbReference>
<dbReference type="InterPro" id="IPR006342">
    <property type="entry name" value="FkbM_mtfrase"/>
</dbReference>
<evidence type="ECO:0000259" key="1">
    <source>
        <dbReference type="Pfam" id="PF05050"/>
    </source>
</evidence>